<organism evidence="1">
    <name type="scientific">Desulfobacca acetoxidans</name>
    <dbReference type="NCBI Taxonomy" id="60893"/>
    <lineage>
        <taxon>Bacteria</taxon>
        <taxon>Pseudomonadati</taxon>
        <taxon>Thermodesulfobacteriota</taxon>
        <taxon>Desulfobaccia</taxon>
        <taxon>Desulfobaccales</taxon>
        <taxon>Desulfobaccaceae</taxon>
        <taxon>Desulfobacca</taxon>
    </lineage>
</organism>
<protein>
    <submittedName>
        <fullName evidence="1">Uncharacterized protein</fullName>
    </submittedName>
</protein>
<reference evidence="1" key="1">
    <citation type="journal article" date="2020" name="mSystems">
        <title>Genome- and Community-Level Interaction Insights into Carbon Utilization and Element Cycling Functions of Hydrothermarchaeota in Hydrothermal Sediment.</title>
        <authorList>
            <person name="Zhou Z."/>
            <person name="Liu Y."/>
            <person name="Xu W."/>
            <person name="Pan J."/>
            <person name="Luo Z.H."/>
            <person name="Li M."/>
        </authorList>
    </citation>
    <scope>NUCLEOTIDE SEQUENCE [LARGE SCALE GENOMIC DNA]</scope>
    <source>
        <strain evidence="1">SpSt-548</strain>
    </source>
</reference>
<gene>
    <name evidence="1" type="ORF">ENT08_08810</name>
</gene>
<evidence type="ECO:0000313" key="1">
    <source>
        <dbReference type="EMBL" id="HGS05813.1"/>
    </source>
</evidence>
<accession>A0A7V4G9G8</accession>
<name>A0A7V4G9G8_9BACT</name>
<comment type="caution">
    <text evidence="1">The sequence shown here is derived from an EMBL/GenBank/DDBJ whole genome shotgun (WGS) entry which is preliminary data.</text>
</comment>
<proteinExistence type="predicted"/>
<dbReference type="EMBL" id="DSXI01000524">
    <property type="protein sequence ID" value="HGS05813.1"/>
    <property type="molecule type" value="Genomic_DNA"/>
</dbReference>
<dbReference type="AlphaFoldDB" id="A0A7V4G9G8"/>
<sequence length="164" mass="17333">MTRILIVVGMLALLGLSLYPAPAQGPPLPPGARIVPPAAGVPPRLAQLSGVWEGAWEFDFPAGGGGKQLFAMDVLGREVKIAVLEISPSRINALCAMGGTPENPLRWFRVREASVAGDGIVLKWGMPGKQKTLTLRPTGNPTVAQATLDLENAPKPIKATLRKK</sequence>